<dbReference type="EMBL" id="BMAW01027370">
    <property type="protein sequence ID" value="GFU01825.1"/>
    <property type="molecule type" value="Genomic_DNA"/>
</dbReference>
<evidence type="ECO:0000313" key="2">
    <source>
        <dbReference type="EMBL" id="GFU01825.1"/>
    </source>
</evidence>
<feature type="non-terminal residue" evidence="2">
    <location>
        <position position="1"/>
    </location>
</feature>
<dbReference type="Proteomes" id="UP000887013">
    <property type="component" value="Unassembled WGS sequence"/>
</dbReference>
<reference evidence="2" key="1">
    <citation type="submission" date="2020-08" db="EMBL/GenBank/DDBJ databases">
        <title>Multicomponent nature underlies the extraordinary mechanical properties of spider dragline silk.</title>
        <authorList>
            <person name="Kono N."/>
            <person name="Nakamura H."/>
            <person name="Mori M."/>
            <person name="Yoshida Y."/>
            <person name="Ohtoshi R."/>
            <person name="Malay A.D."/>
            <person name="Moran D.A.P."/>
            <person name="Tomita M."/>
            <person name="Numata K."/>
            <person name="Arakawa K."/>
        </authorList>
    </citation>
    <scope>NUCLEOTIDE SEQUENCE</scope>
</reference>
<protein>
    <recommendedName>
        <fullName evidence="1">Macroglobulin domain-containing protein</fullName>
    </recommendedName>
</protein>
<organism evidence="2 3">
    <name type="scientific">Nephila pilipes</name>
    <name type="common">Giant wood spider</name>
    <name type="synonym">Nephila maculata</name>
    <dbReference type="NCBI Taxonomy" id="299642"/>
    <lineage>
        <taxon>Eukaryota</taxon>
        <taxon>Metazoa</taxon>
        <taxon>Ecdysozoa</taxon>
        <taxon>Arthropoda</taxon>
        <taxon>Chelicerata</taxon>
        <taxon>Arachnida</taxon>
        <taxon>Araneae</taxon>
        <taxon>Araneomorphae</taxon>
        <taxon>Entelegynae</taxon>
        <taxon>Araneoidea</taxon>
        <taxon>Nephilidae</taxon>
        <taxon>Nephila</taxon>
    </lineage>
</organism>
<gene>
    <name evidence="2" type="ORF">NPIL_438911</name>
</gene>
<dbReference type="InterPro" id="IPR041555">
    <property type="entry name" value="MG3"/>
</dbReference>
<comment type="caution">
    <text evidence="2">The sequence shown here is derived from an EMBL/GenBank/DDBJ whole genome shotgun (WGS) entry which is preliminary data.</text>
</comment>
<keyword evidence="3" id="KW-1185">Reference proteome</keyword>
<evidence type="ECO:0000259" key="1">
    <source>
        <dbReference type="Pfam" id="PF17791"/>
    </source>
</evidence>
<accession>A0A8X6Q1T5</accession>
<proteinExistence type="predicted"/>
<name>A0A8X6Q1T5_NEPPI</name>
<dbReference type="AlphaFoldDB" id="A0A8X6Q1T5"/>
<sequence>LPKFEVKVKPPSYVMADADVIPVEVCAW</sequence>
<evidence type="ECO:0000313" key="3">
    <source>
        <dbReference type="Proteomes" id="UP000887013"/>
    </source>
</evidence>
<dbReference type="Pfam" id="PF17791">
    <property type="entry name" value="MG3"/>
    <property type="match status" value="1"/>
</dbReference>
<feature type="domain" description="Macroglobulin" evidence="1">
    <location>
        <begin position="1"/>
        <end position="27"/>
    </location>
</feature>